<dbReference type="Proteomes" id="UP000776164">
    <property type="component" value="Unassembled WGS sequence"/>
</dbReference>
<dbReference type="EMBL" id="JAFBBU010000001">
    <property type="protein sequence ID" value="MBM7473026.1"/>
    <property type="molecule type" value="Genomic_DNA"/>
</dbReference>
<keyword evidence="4" id="KW-1185">Reference proteome</keyword>
<dbReference type="PANTHER" id="PTHR35936:SF17">
    <property type="entry name" value="ARGININE-BINDING EXTRACELLULAR PROTEIN ARTP"/>
    <property type="match status" value="1"/>
</dbReference>
<gene>
    <name evidence="3" type="ORF">JOE66_002660</name>
</gene>
<dbReference type="Gene3D" id="3.40.190.10">
    <property type="entry name" value="Periplasmic binding protein-like II"/>
    <property type="match status" value="2"/>
</dbReference>
<feature type="domain" description="Solute-binding protein family 3/N-terminal" evidence="2">
    <location>
        <begin position="68"/>
        <end position="307"/>
    </location>
</feature>
<evidence type="ECO:0000313" key="3">
    <source>
        <dbReference type="EMBL" id="MBM7473026.1"/>
    </source>
</evidence>
<comment type="caution">
    <text evidence="3">The sequence shown here is derived from an EMBL/GenBank/DDBJ whole genome shotgun (WGS) entry which is preliminary data.</text>
</comment>
<dbReference type="Pfam" id="PF00497">
    <property type="entry name" value="SBP_bac_3"/>
    <property type="match status" value="1"/>
</dbReference>
<name>A0ABS2L9A3_9MICO</name>
<evidence type="ECO:0000259" key="2">
    <source>
        <dbReference type="SMART" id="SM00062"/>
    </source>
</evidence>
<protein>
    <submittedName>
        <fullName evidence="3">ABC-type amino acid transport substrate-binding protein</fullName>
    </submittedName>
</protein>
<evidence type="ECO:0000256" key="1">
    <source>
        <dbReference type="ARBA" id="ARBA00022729"/>
    </source>
</evidence>
<reference evidence="3 4" key="1">
    <citation type="submission" date="2021-01" db="EMBL/GenBank/DDBJ databases">
        <title>Sequencing the genomes of 1000 actinobacteria strains.</title>
        <authorList>
            <person name="Klenk H.-P."/>
        </authorList>
    </citation>
    <scope>NUCLEOTIDE SEQUENCE [LARGE SCALE GENOMIC DNA]</scope>
    <source>
        <strain evidence="3 4">DSM 13057</strain>
    </source>
</reference>
<organism evidence="3 4">
    <name type="scientific">Subtercola frigoramans</name>
    <dbReference type="NCBI Taxonomy" id="120298"/>
    <lineage>
        <taxon>Bacteria</taxon>
        <taxon>Bacillati</taxon>
        <taxon>Actinomycetota</taxon>
        <taxon>Actinomycetes</taxon>
        <taxon>Micrococcales</taxon>
        <taxon>Microbacteriaceae</taxon>
        <taxon>Subtercola</taxon>
    </lineage>
</organism>
<dbReference type="SUPFAM" id="SSF53850">
    <property type="entry name" value="Periplasmic binding protein-like II"/>
    <property type="match status" value="1"/>
</dbReference>
<keyword evidence="1" id="KW-0732">Signal</keyword>
<dbReference type="RefSeq" id="WP_205110178.1">
    <property type="nucleotide sequence ID" value="NZ_BAAAHT010000003.1"/>
</dbReference>
<dbReference type="PANTHER" id="PTHR35936">
    <property type="entry name" value="MEMBRANE-BOUND LYTIC MUREIN TRANSGLYCOSYLASE F"/>
    <property type="match status" value="1"/>
</dbReference>
<dbReference type="SMART" id="SM00062">
    <property type="entry name" value="PBPb"/>
    <property type="match status" value="1"/>
</dbReference>
<proteinExistence type="predicted"/>
<dbReference type="InterPro" id="IPR001638">
    <property type="entry name" value="Solute-binding_3/MltF_N"/>
</dbReference>
<sequence>MSPLRHRTFSSRSSKTALFVAPVAAIAIVGMLAGCSTSAATPAATTSTAAVDQTLFALLPASIQSSKKLSFGAEWDTPPMIGVDASDTNVPVGIAVDLAQAMAPILGVTATFQNMQFPSQIPGVQSGNVDALMGQVSITAEREKSVVDLTPFYRSTLSILIPAGNPKKLTALADACGLTLGSVPGSILTTVINSASDTACVAKGKDAIKVADYNGAQGAISALKAGTIDGWLDSTSNQILVAQSDSATFATVEVPVAEQAVADTGLLGIAVDKSNPGITNALVGALKAIIANGEYEAILQKYNLTSDGLTADEIVPNPTTGTAVGVKAAS</sequence>
<evidence type="ECO:0000313" key="4">
    <source>
        <dbReference type="Proteomes" id="UP000776164"/>
    </source>
</evidence>
<accession>A0ABS2L9A3</accession>
<dbReference type="PROSITE" id="PS51257">
    <property type="entry name" value="PROKAR_LIPOPROTEIN"/>
    <property type="match status" value="1"/>
</dbReference>